<dbReference type="STRING" id="195883.A0A482X6E3"/>
<dbReference type="InParanoid" id="A0A482X6E3"/>
<dbReference type="CDD" id="cd01650">
    <property type="entry name" value="RT_nLTR_like"/>
    <property type="match status" value="1"/>
</dbReference>
<proteinExistence type="predicted"/>
<name>A0A482X6E3_LAOST</name>
<organism evidence="2 3">
    <name type="scientific">Laodelphax striatellus</name>
    <name type="common">Small brown planthopper</name>
    <name type="synonym">Delphax striatella</name>
    <dbReference type="NCBI Taxonomy" id="195883"/>
    <lineage>
        <taxon>Eukaryota</taxon>
        <taxon>Metazoa</taxon>
        <taxon>Ecdysozoa</taxon>
        <taxon>Arthropoda</taxon>
        <taxon>Hexapoda</taxon>
        <taxon>Insecta</taxon>
        <taxon>Pterygota</taxon>
        <taxon>Neoptera</taxon>
        <taxon>Paraneoptera</taxon>
        <taxon>Hemiptera</taxon>
        <taxon>Auchenorrhyncha</taxon>
        <taxon>Fulgoroidea</taxon>
        <taxon>Delphacidae</taxon>
        <taxon>Criomorphinae</taxon>
        <taxon>Laodelphax</taxon>
    </lineage>
</organism>
<dbReference type="AlphaFoldDB" id="A0A482X6E3"/>
<accession>A0A482X6E3</accession>
<dbReference type="InterPro" id="IPR000477">
    <property type="entry name" value="RT_dom"/>
</dbReference>
<reference evidence="2 3" key="1">
    <citation type="journal article" date="2017" name="Gigascience">
        <title>Genome sequence of the small brown planthopper, Laodelphax striatellus.</title>
        <authorList>
            <person name="Zhu J."/>
            <person name="Jiang F."/>
            <person name="Wang X."/>
            <person name="Yang P."/>
            <person name="Bao Y."/>
            <person name="Zhao W."/>
            <person name="Wang W."/>
            <person name="Lu H."/>
            <person name="Wang Q."/>
            <person name="Cui N."/>
            <person name="Li J."/>
            <person name="Chen X."/>
            <person name="Luo L."/>
            <person name="Yu J."/>
            <person name="Kang L."/>
            <person name="Cui F."/>
        </authorList>
    </citation>
    <scope>NUCLEOTIDE SEQUENCE [LARGE SCALE GENOMIC DNA]</scope>
    <source>
        <strain evidence="2">Lst14</strain>
    </source>
</reference>
<dbReference type="Pfam" id="PF00078">
    <property type="entry name" value="RVT_1"/>
    <property type="match status" value="1"/>
</dbReference>
<evidence type="ECO:0000259" key="1">
    <source>
        <dbReference type="PROSITE" id="PS50878"/>
    </source>
</evidence>
<dbReference type="OrthoDB" id="6629632at2759"/>
<evidence type="ECO:0000313" key="3">
    <source>
        <dbReference type="Proteomes" id="UP000291343"/>
    </source>
</evidence>
<protein>
    <recommendedName>
        <fullName evidence="1">Reverse transcriptase domain-containing protein</fullName>
    </recommendedName>
</protein>
<dbReference type="SUPFAM" id="SSF56672">
    <property type="entry name" value="DNA/RNA polymerases"/>
    <property type="match status" value="1"/>
</dbReference>
<dbReference type="GO" id="GO:0071897">
    <property type="term" value="P:DNA biosynthetic process"/>
    <property type="evidence" value="ECO:0007669"/>
    <property type="project" value="UniProtKB-ARBA"/>
</dbReference>
<dbReference type="InterPro" id="IPR043502">
    <property type="entry name" value="DNA/RNA_pol_sf"/>
</dbReference>
<keyword evidence="3" id="KW-1185">Reference proteome</keyword>
<dbReference type="Gene3D" id="3.30.70.1820">
    <property type="entry name" value="L1 transposable element, RRM domain"/>
    <property type="match status" value="1"/>
</dbReference>
<feature type="domain" description="Reverse transcriptase" evidence="1">
    <location>
        <begin position="133"/>
        <end position="457"/>
    </location>
</feature>
<gene>
    <name evidence="2" type="ORF">LSTR_LSTR000058</name>
</gene>
<dbReference type="EMBL" id="QKKF02016774">
    <property type="protein sequence ID" value="RZF41344.1"/>
    <property type="molecule type" value="Genomic_DNA"/>
</dbReference>
<dbReference type="Proteomes" id="UP000291343">
    <property type="component" value="Unassembled WGS sequence"/>
</dbReference>
<sequence>MDGLAQYQRRNNVRIFGIPEVNGENVTTVITKLSGEKLDLQIDSSLIDRCHRVGRPPAPGATKHRAVLVNLSATKLGVLSSPRGGCFTATHHTATSHTLLDLIAVSEETAVRSYGQMPAPGLSCHDLIYCVCAVKVPKPEPKLIHYRDFRNINYPELFEEAAGLPWYILLQMISLGSARSTALKWRALKKLGVGKDKNGLVLNHSPDELNDSFADIPVASDPARAYTEEYVSAPREVEFHFGAGTEARTGKYAHEQINTYISAHNLFNKFQSGFRKGFSTMTALLCVTEDIRFAIDNKQLTLMVLIDMSKAFDSIYHPLLLKKLVNFGFSAGSITWIKSYLKDRQQCVRVGVFSVEWRVVNRGVPQGSVLGPLLFNLYINDLTDRLSFTKYHMYADDLQLYLHFDIDDFDSAVNKMNADLVGISEWVAQHGLSINEGKSKAIIVGHNRRLPNLDYSNGPFVAINDKQLEYCHSVKNLGVVMNKHLDWTEHITNTCKGSLLAFTP</sequence>
<dbReference type="PROSITE" id="PS50878">
    <property type="entry name" value="RT_POL"/>
    <property type="match status" value="1"/>
</dbReference>
<evidence type="ECO:0000313" key="2">
    <source>
        <dbReference type="EMBL" id="RZF41344.1"/>
    </source>
</evidence>
<dbReference type="PANTHER" id="PTHR33332">
    <property type="entry name" value="REVERSE TRANSCRIPTASE DOMAIN-CONTAINING PROTEIN"/>
    <property type="match status" value="1"/>
</dbReference>
<comment type="caution">
    <text evidence="2">The sequence shown here is derived from an EMBL/GenBank/DDBJ whole genome shotgun (WGS) entry which is preliminary data.</text>
</comment>